<dbReference type="AlphaFoldDB" id="A0A914VEC8"/>
<dbReference type="WBParaSite" id="PSAMB.scaffold18922size868.g37727.t1">
    <property type="protein sequence ID" value="PSAMB.scaffold18922size868.g37727.t1"/>
    <property type="gene ID" value="PSAMB.scaffold18922size868.g37727"/>
</dbReference>
<keyword evidence="1" id="KW-1185">Reference proteome</keyword>
<protein>
    <submittedName>
        <fullName evidence="2">Uncharacterized protein</fullName>
    </submittedName>
</protein>
<name>A0A914VEC8_9BILA</name>
<dbReference type="Proteomes" id="UP000887566">
    <property type="component" value="Unplaced"/>
</dbReference>
<sequence>MVLLEEMDVERPDFDWDNYFDQVGGAPADGALFQHVDVSVTSYAERRFAAGQIVEVEIAEGVWNPAKILVVCGRSVFSEVINDEQPRKTFWFKLPSVRYCEKAEKIAESERAKIELNAQLVADKEKSSADSSNDSDE</sequence>
<evidence type="ECO:0000313" key="2">
    <source>
        <dbReference type="WBParaSite" id="PSAMB.scaffold18922size868.g37727.t1"/>
    </source>
</evidence>
<proteinExistence type="predicted"/>
<evidence type="ECO:0000313" key="1">
    <source>
        <dbReference type="Proteomes" id="UP000887566"/>
    </source>
</evidence>
<dbReference type="Gene3D" id="2.30.30.140">
    <property type="match status" value="1"/>
</dbReference>
<reference evidence="2" key="1">
    <citation type="submission" date="2022-11" db="UniProtKB">
        <authorList>
            <consortium name="WormBaseParasite"/>
        </authorList>
    </citation>
    <scope>IDENTIFICATION</scope>
</reference>
<accession>A0A914VEC8</accession>
<organism evidence="1 2">
    <name type="scientific">Plectus sambesii</name>
    <dbReference type="NCBI Taxonomy" id="2011161"/>
    <lineage>
        <taxon>Eukaryota</taxon>
        <taxon>Metazoa</taxon>
        <taxon>Ecdysozoa</taxon>
        <taxon>Nematoda</taxon>
        <taxon>Chromadorea</taxon>
        <taxon>Plectida</taxon>
        <taxon>Plectina</taxon>
        <taxon>Plectoidea</taxon>
        <taxon>Plectidae</taxon>
        <taxon>Plectus</taxon>
    </lineage>
</organism>